<evidence type="ECO:0000259" key="1">
    <source>
        <dbReference type="PROSITE" id="PS51819"/>
    </source>
</evidence>
<dbReference type="STRING" id="1338436.LK10_11795"/>
<evidence type="ECO:0000313" key="2">
    <source>
        <dbReference type="EMBL" id="KHL02687.1"/>
    </source>
</evidence>
<dbReference type="EMBL" id="JTDL01000118">
    <property type="protein sequence ID" value="KHL02687.1"/>
    <property type="molecule type" value="Genomic_DNA"/>
</dbReference>
<reference evidence="2 3" key="1">
    <citation type="submission" date="2014-09" db="EMBL/GenBank/DDBJ databases">
        <title>Genome sequence of Sinomonas sp. MUSC 117.</title>
        <authorList>
            <person name="Lee L.-H."/>
        </authorList>
    </citation>
    <scope>NUCLEOTIDE SEQUENCE [LARGE SCALE GENOMIC DNA]</scope>
    <source>
        <strain evidence="2 3">MUSC 117</strain>
    </source>
</reference>
<feature type="domain" description="VOC" evidence="1">
    <location>
        <begin position="4"/>
        <end position="129"/>
    </location>
</feature>
<dbReference type="Pfam" id="PF00903">
    <property type="entry name" value="Glyoxalase"/>
    <property type="match status" value="1"/>
</dbReference>
<dbReference type="InterPro" id="IPR029068">
    <property type="entry name" value="Glyas_Bleomycin-R_OHBP_Dase"/>
</dbReference>
<dbReference type="SUPFAM" id="SSF54593">
    <property type="entry name" value="Glyoxalase/Bleomycin resistance protein/Dihydroxybiphenyl dioxygenase"/>
    <property type="match status" value="1"/>
</dbReference>
<gene>
    <name evidence="2" type="ORF">LK10_11795</name>
</gene>
<sequence>MVEIVGSFSSFSVDDVPKAREFYAETLGFSIEEVMGGLRMTLPGGGQVFAYPKPDHVPASHTVLNLVVANVDDAVRSLHEKGVRTDHYPSSEQMPLDENGILRDREGGEGRGIAWFKDPAGNVLSVVTD</sequence>
<name>A0A0B2ALM2_9MICC</name>
<keyword evidence="3" id="KW-1185">Reference proteome</keyword>
<protein>
    <submittedName>
        <fullName evidence="2">Glyoxalase</fullName>
    </submittedName>
</protein>
<dbReference type="InterPro" id="IPR037523">
    <property type="entry name" value="VOC_core"/>
</dbReference>
<evidence type="ECO:0000313" key="3">
    <source>
        <dbReference type="Proteomes" id="UP000030982"/>
    </source>
</evidence>
<organism evidence="2 3">
    <name type="scientific">Sinomonas humi</name>
    <dbReference type="NCBI Taxonomy" id="1338436"/>
    <lineage>
        <taxon>Bacteria</taxon>
        <taxon>Bacillati</taxon>
        <taxon>Actinomycetota</taxon>
        <taxon>Actinomycetes</taxon>
        <taxon>Micrococcales</taxon>
        <taxon>Micrococcaceae</taxon>
        <taxon>Sinomonas</taxon>
    </lineage>
</organism>
<accession>A0A0B2ALM2</accession>
<proteinExistence type="predicted"/>
<dbReference type="RefSeq" id="WP_043123869.1">
    <property type="nucleotide sequence ID" value="NZ_JTDL01000118.1"/>
</dbReference>
<dbReference type="Gene3D" id="3.10.180.10">
    <property type="entry name" value="2,3-Dihydroxybiphenyl 1,2-Dioxygenase, domain 1"/>
    <property type="match status" value="1"/>
</dbReference>
<dbReference type="Proteomes" id="UP000030982">
    <property type="component" value="Unassembled WGS sequence"/>
</dbReference>
<dbReference type="PROSITE" id="PS51819">
    <property type="entry name" value="VOC"/>
    <property type="match status" value="1"/>
</dbReference>
<dbReference type="AlphaFoldDB" id="A0A0B2ALM2"/>
<dbReference type="OrthoDB" id="9804907at2"/>
<comment type="caution">
    <text evidence="2">The sequence shown here is derived from an EMBL/GenBank/DDBJ whole genome shotgun (WGS) entry which is preliminary data.</text>
</comment>
<dbReference type="InterPro" id="IPR004360">
    <property type="entry name" value="Glyas_Fos-R_dOase_dom"/>
</dbReference>